<keyword evidence="4 10" id="KW-0812">Transmembrane</keyword>
<keyword evidence="9 10" id="KW-0998">Cell outer membrane</keyword>
<evidence type="ECO:0000256" key="10">
    <source>
        <dbReference type="PROSITE-ProRule" id="PRU01360"/>
    </source>
</evidence>
<comment type="similarity">
    <text evidence="10 11">Belongs to the TonB-dependent receptor family.</text>
</comment>
<evidence type="ECO:0000256" key="5">
    <source>
        <dbReference type="ARBA" id="ARBA00022729"/>
    </source>
</evidence>
<evidence type="ECO:0000313" key="15">
    <source>
        <dbReference type="EMBL" id="RKR14214.1"/>
    </source>
</evidence>
<evidence type="ECO:0000256" key="3">
    <source>
        <dbReference type="ARBA" id="ARBA00022452"/>
    </source>
</evidence>
<keyword evidence="3 10" id="KW-1134">Transmembrane beta strand</keyword>
<dbReference type="PROSITE" id="PS52016">
    <property type="entry name" value="TONB_DEPENDENT_REC_3"/>
    <property type="match status" value="1"/>
</dbReference>
<feature type="signal peptide" evidence="12">
    <location>
        <begin position="1"/>
        <end position="20"/>
    </location>
</feature>
<dbReference type="GO" id="GO:0044718">
    <property type="term" value="P:siderophore transmembrane transport"/>
    <property type="evidence" value="ECO:0007669"/>
    <property type="project" value="TreeGrafter"/>
</dbReference>
<dbReference type="OrthoDB" id="9795928at2"/>
<dbReference type="PANTHER" id="PTHR30069:SF29">
    <property type="entry name" value="HEMOGLOBIN AND HEMOGLOBIN-HAPTOGLOBIN-BINDING PROTEIN 1-RELATED"/>
    <property type="match status" value="1"/>
</dbReference>
<dbReference type="GO" id="GO:0015344">
    <property type="term" value="F:siderophore uptake transmembrane transporter activity"/>
    <property type="evidence" value="ECO:0007669"/>
    <property type="project" value="TreeGrafter"/>
</dbReference>
<gene>
    <name evidence="15" type="ORF">CLV91_0289</name>
</gene>
<accession>A0A495EBF2</accession>
<dbReference type="AlphaFoldDB" id="A0A495EBF2"/>
<protein>
    <submittedName>
        <fullName evidence="15">Iron complex outermembrane receptor protein</fullName>
    </submittedName>
</protein>
<name>A0A495EBF2_9FLAO</name>
<evidence type="ECO:0000256" key="4">
    <source>
        <dbReference type="ARBA" id="ARBA00022692"/>
    </source>
</evidence>
<dbReference type="Pfam" id="PF13715">
    <property type="entry name" value="CarbopepD_reg_2"/>
    <property type="match status" value="1"/>
</dbReference>
<feature type="domain" description="TonB-dependent receptor plug" evidence="14">
    <location>
        <begin position="125"/>
        <end position="221"/>
    </location>
</feature>
<dbReference type="Pfam" id="PF00593">
    <property type="entry name" value="TonB_dep_Rec_b-barrel"/>
    <property type="match status" value="1"/>
</dbReference>
<dbReference type="Gene3D" id="2.60.40.1120">
    <property type="entry name" value="Carboxypeptidase-like, regulatory domain"/>
    <property type="match status" value="1"/>
</dbReference>
<keyword evidence="5 12" id="KW-0732">Signal</keyword>
<feature type="chain" id="PRO_5019792175" evidence="12">
    <location>
        <begin position="21"/>
        <end position="799"/>
    </location>
</feature>
<evidence type="ECO:0000259" key="13">
    <source>
        <dbReference type="Pfam" id="PF00593"/>
    </source>
</evidence>
<dbReference type="RefSeq" id="WP_121063240.1">
    <property type="nucleotide sequence ID" value="NZ_RBIQ01000007.1"/>
</dbReference>
<sequence>MRIYALMVLLFTSITSISQNCNNSLSGKVIDLHDGTALKEAMIIVAGTEQMVVTNSDGTFTIPNLCNQTYAIQISHPFCSTIGFKIKVDGDTSKVFKLEHHLEELNEIIVNGKSQDTKLNSVLEETISKDKVEQFSNASLGDVLNTISGVSSLNTGNTVVKPIINGLHSSRVVLINNGVRMQDQEWGVEHAPNVDVNTAENITLIKGAGALQYSGDAIAGVIITEPSKVFIKDSLYGKTLLSLSSNGQGGTLTSKLTKSYENGWFATIQGTLKRYGDFKAPDYVLSNTGAFERNASLRFGVNRFNYGLEGYYSFFKNEIGILSASHIGGAEDQVRAINSTVPLVINNFTYALNNPKQDITHHLARIKGFKKFDGLGRLDIQYDFQQNHRLEYDIRVGDDADKPALDLVLKTHTLLVDLDSKLSEKITLKSGLSARYQDNFADPSTGVRRLIPDYEKYDLGVYGISTYQLNSSWLIEAGARFDYTYMDVFKFYRTSFWESRNYDVLYPEIVVEEFANQILTNPEYDFNNLSATLGSTYLINDDYKLFFNYSMASRVPNPSELFSEGLHHSASRIELGDLQFTSEVSNKLSLTLQKKSDVFGFSIQPYMNTISNFVTIEPTEVEQTIRGNFQVWEYRQTNAQLLGLDIDASYTFATNLRFNHQFSLVKGYDRTLNEPLISMPPVNTTNELTYQNPKANNLKIALQSEFVFGQNEYPNNNFEVYIPETENWELVDVSTPPDAYHLLNFRSSMDFSISKSSNLTLGFNVTNLLNTSYRDYLNSLRYYADDLGRNFSLNIKFNY</sequence>
<evidence type="ECO:0000256" key="9">
    <source>
        <dbReference type="ARBA" id="ARBA00023237"/>
    </source>
</evidence>
<keyword evidence="8 15" id="KW-0675">Receptor</keyword>
<dbReference type="InterPro" id="IPR039426">
    <property type="entry name" value="TonB-dep_rcpt-like"/>
</dbReference>
<keyword evidence="7 10" id="KW-0472">Membrane</keyword>
<dbReference type="Gene3D" id="2.170.130.10">
    <property type="entry name" value="TonB-dependent receptor, plug domain"/>
    <property type="match status" value="1"/>
</dbReference>
<dbReference type="EMBL" id="RBIQ01000007">
    <property type="protein sequence ID" value="RKR14214.1"/>
    <property type="molecule type" value="Genomic_DNA"/>
</dbReference>
<dbReference type="PANTHER" id="PTHR30069">
    <property type="entry name" value="TONB-DEPENDENT OUTER MEMBRANE RECEPTOR"/>
    <property type="match status" value="1"/>
</dbReference>
<evidence type="ECO:0000256" key="1">
    <source>
        <dbReference type="ARBA" id="ARBA00004571"/>
    </source>
</evidence>
<dbReference type="SUPFAM" id="SSF49464">
    <property type="entry name" value="Carboxypeptidase regulatory domain-like"/>
    <property type="match status" value="1"/>
</dbReference>
<evidence type="ECO:0000256" key="7">
    <source>
        <dbReference type="ARBA" id="ARBA00023136"/>
    </source>
</evidence>
<feature type="domain" description="TonB-dependent receptor-like beta-barrel" evidence="13">
    <location>
        <begin position="407"/>
        <end position="768"/>
    </location>
</feature>
<dbReference type="InterPro" id="IPR008969">
    <property type="entry name" value="CarboxyPept-like_regulatory"/>
</dbReference>
<evidence type="ECO:0000256" key="12">
    <source>
        <dbReference type="SAM" id="SignalP"/>
    </source>
</evidence>
<keyword evidence="2 10" id="KW-0813">Transport</keyword>
<dbReference type="Pfam" id="PF07715">
    <property type="entry name" value="Plug"/>
    <property type="match status" value="1"/>
</dbReference>
<dbReference type="InterPro" id="IPR037066">
    <property type="entry name" value="Plug_dom_sf"/>
</dbReference>
<keyword evidence="16" id="KW-1185">Reference proteome</keyword>
<evidence type="ECO:0000256" key="8">
    <source>
        <dbReference type="ARBA" id="ARBA00023170"/>
    </source>
</evidence>
<evidence type="ECO:0000256" key="11">
    <source>
        <dbReference type="RuleBase" id="RU003357"/>
    </source>
</evidence>
<comment type="subcellular location">
    <subcellularLocation>
        <location evidence="1 10">Cell outer membrane</location>
        <topology evidence="1 10">Multi-pass membrane protein</topology>
    </subcellularLocation>
</comment>
<dbReference type="SUPFAM" id="SSF56935">
    <property type="entry name" value="Porins"/>
    <property type="match status" value="1"/>
</dbReference>
<evidence type="ECO:0000259" key="14">
    <source>
        <dbReference type="Pfam" id="PF07715"/>
    </source>
</evidence>
<dbReference type="GO" id="GO:0009279">
    <property type="term" value="C:cell outer membrane"/>
    <property type="evidence" value="ECO:0007669"/>
    <property type="project" value="UniProtKB-SubCell"/>
</dbReference>
<dbReference type="Gene3D" id="2.40.170.20">
    <property type="entry name" value="TonB-dependent receptor, beta-barrel domain"/>
    <property type="match status" value="1"/>
</dbReference>
<comment type="caution">
    <text evidence="15">The sequence shown here is derived from an EMBL/GenBank/DDBJ whole genome shotgun (WGS) entry which is preliminary data.</text>
</comment>
<proteinExistence type="inferred from homology"/>
<keyword evidence="6 11" id="KW-0798">TonB box</keyword>
<dbReference type="InterPro" id="IPR000531">
    <property type="entry name" value="Beta-barrel_TonB"/>
</dbReference>
<evidence type="ECO:0000313" key="16">
    <source>
        <dbReference type="Proteomes" id="UP000269412"/>
    </source>
</evidence>
<dbReference type="InterPro" id="IPR012910">
    <property type="entry name" value="Plug_dom"/>
</dbReference>
<organism evidence="15 16">
    <name type="scientific">Maribacter vaceletii</name>
    <dbReference type="NCBI Taxonomy" id="1206816"/>
    <lineage>
        <taxon>Bacteria</taxon>
        <taxon>Pseudomonadati</taxon>
        <taxon>Bacteroidota</taxon>
        <taxon>Flavobacteriia</taxon>
        <taxon>Flavobacteriales</taxon>
        <taxon>Flavobacteriaceae</taxon>
        <taxon>Maribacter</taxon>
    </lineage>
</organism>
<evidence type="ECO:0000256" key="6">
    <source>
        <dbReference type="ARBA" id="ARBA00023077"/>
    </source>
</evidence>
<evidence type="ECO:0000256" key="2">
    <source>
        <dbReference type="ARBA" id="ARBA00022448"/>
    </source>
</evidence>
<reference evidence="15 16" key="1">
    <citation type="submission" date="2018-10" db="EMBL/GenBank/DDBJ databases">
        <title>Genomic Encyclopedia of Archaeal and Bacterial Type Strains, Phase II (KMG-II): from individual species to whole genera.</title>
        <authorList>
            <person name="Goeker M."/>
        </authorList>
    </citation>
    <scope>NUCLEOTIDE SEQUENCE [LARGE SCALE GENOMIC DNA]</scope>
    <source>
        <strain evidence="15 16">DSM 25230</strain>
    </source>
</reference>
<dbReference type="InterPro" id="IPR036942">
    <property type="entry name" value="Beta-barrel_TonB_sf"/>
</dbReference>
<dbReference type="Proteomes" id="UP000269412">
    <property type="component" value="Unassembled WGS sequence"/>
</dbReference>